<sequence>MNSGDDRPVGPGGNPPEDRPSRGGPPYPPPYQPSQQSPQQPPYPPPQPPYGPPPGAAQPGPPQGPPQGPQPGGQPGFYPGGQPGQYQGPPQQGPSQGPPPGEQPGPYPGGQPGQYQGPPQQYPPQYSQPYPEQYPQQSGPSGQQYGQSPYQSGQQQYGQPPYQSGQQQPWQGWQAATPPPPELWQMPTQPSAPARRGWVLPVAAVGAVLLVAGGTFTYMTVRQGTTPARPVATPARPAASSATAAPQAAAADVCAMLDPAEAERLVPRAEINSSSNDNRGGTLVSYVRWTCEWRNRNISYKDVTRSREITVNVSRFDALGTTTAEQAARVQYNGELSQYKYGATHSDKEHYYSKPREFREIGNGAVARYQWTREGKQYWYSFGEGAGRVGDVYFQVKYEASQKKKEADFLSAESTQSITEENAIREVKGLLAQVAKSVTAWRAGQPLPYHARPKPSPTPSPSPTRIPLPRACVNLKSLAAGLVPGTEGAAARSKEGNSTVTQCQWWNDALPVGGGKVRWRNLRIAVHTFWDAESARYYFIDERSKTKFTASSQIGGIRWGKVEKLSGFGQDAFGQAIRQRTDTAQSNRYEIYALDGKNVIWVLFGGSDRPEKTPINSSDSVLMDPKEAATGARSLAKALLDAL</sequence>
<feature type="region of interest" description="Disordered" evidence="1">
    <location>
        <begin position="1"/>
        <end position="193"/>
    </location>
</feature>
<evidence type="ECO:0000313" key="4">
    <source>
        <dbReference type="Proteomes" id="UP000651728"/>
    </source>
</evidence>
<comment type="caution">
    <text evidence="3">The sequence shown here is derived from an EMBL/GenBank/DDBJ whole genome shotgun (WGS) entry which is preliminary data.</text>
</comment>
<feature type="compositionally biased region" description="Low complexity" evidence="1">
    <location>
        <begin position="113"/>
        <end position="176"/>
    </location>
</feature>
<feature type="region of interest" description="Disordered" evidence="1">
    <location>
        <begin position="445"/>
        <end position="465"/>
    </location>
</feature>
<dbReference type="RefSeq" id="WP_204285104.1">
    <property type="nucleotide sequence ID" value="NZ_BAABEJ010000008.1"/>
</dbReference>
<proteinExistence type="predicted"/>
<keyword evidence="2" id="KW-0812">Transmembrane</keyword>
<keyword evidence="4" id="KW-1185">Reference proteome</keyword>
<accession>A0ABQ4FAL9</accession>
<evidence type="ECO:0000256" key="1">
    <source>
        <dbReference type="SAM" id="MobiDB-lite"/>
    </source>
</evidence>
<name>A0ABQ4FAL9_9ACTN</name>
<dbReference type="Proteomes" id="UP000651728">
    <property type="component" value="Unassembled WGS sequence"/>
</dbReference>
<keyword evidence="2" id="KW-1133">Transmembrane helix</keyword>
<feature type="compositionally biased region" description="Gly residues" evidence="1">
    <location>
        <begin position="70"/>
        <end position="83"/>
    </location>
</feature>
<feature type="compositionally biased region" description="Pro residues" evidence="1">
    <location>
        <begin position="96"/>
        <end position="109"/>
    </location>
</feature>
<evidence type="ECO:0000313" key="3">
    <source>
        <dbReference type="EMBL" id="GIH31855.1"/>
    </source>
</evidence>
<evidence type="ECO:0008006" key="5">
    <source>
        <dbReference type="Google" id="ProtNLM"/>
    </source>
</evidence>
<evidence type="ECO:0000256" key="2">
    <source>
        <dbReference type="SAM" id="Phobius"/>
    </source>
</evidence>
<feature type="compositionally biased region" description="Pro residues" evidence="1">
    <location>
        <begin position="23"/>
        <end position="32"/>
    </location>
</feature>
<feature type="compositionally biased region" description="Low complexity" evidence="1">
    <location>
        <begin position="84"/>
        <end position="95"/>
    </location>
</feature>
<protein>
    <recommendedName>
        <fullName evidence="5">DUF3558 domain-containing protein</fullName>
    </recommendedName>
</protein>
<gene>
    <name evidence="3" type="ORF">Mam01_20190</name>
</gene>
<organism evidence="3 4">
    <name type="scientific">Microbispora amethystogenes</name>
    <dbReference type="NCBI Taxonomy" id="1427754"/>
    <lineage>
        <taxon>Bacteria</taxon>
        <taxon>Bacillati</taxon>
        <taxon>Actinomycetota</taxon>
        <taxon>Actinomycetes</taxon>
        <taxon>Streptosporangiales</taxon>
        <taxon>Streptosporangiaceae</taxon>
        <taxon>Microbispora</taxon>
    </lineage>
</organism>
<dbReference type="EMBL" id="BOOB01000014">
    <property type="protein sequence ID" value="GIH31855.1"/>
    <property type="molecule type" value="Genomic_DNA"/>
</dbReference>
<feature type="compositionally biased region" description="Pro residues" evidence="1">
    <location>
        <begin position="39"/>
        <end position="69"/>
    </location>
</feature>
<feature type="transmembrane region" description="Helical" evidence="2">
    <location>
        <begin position="198"/>
        <end position="219"/>
    </location>
</feature>
<keyword evidence="2" id="KW-0472">Membrane</keyword>
<reference evidence="3 4" key="1">
    <citation type="submission" date="2021-01" db="EMBL/GenBank/DDBJ databases">
        <title>Whole genome shotgun sequence of Microbispora amethystogenes NBRC 101907.</title>
        <authorList>
            <person name="Komaki H."/>
            <person name="Tamura T."/>
        </authorList>
    </citation>
    <scope>NUCLEOTIDE SEQUENCE [LARGE SCALE GENOMIC DNA]</scope>
    <source>
        <strain evidence="3 4">NBRC 101907</strain>
    </source>
</reference>
<feature type="compositionally biased region" description="Pro residues" evidence="1">
    <location>
        <begin position="454"/>
        <end position="465"/>
    </location>
</feature>